<dbReference type="InterPro" id="IPR013783">
    <property type="entry name" value="Ig-like_fold"/>
</dbReference>
<dbReference type="CTD" id="151888"/>
<keyword evidence="4" id="KW-1185">Reference proteome</keyword>
<dbReference type="GO" id="GO:0005886">
    <property type="term" value="C:plasma membrane"/>
    <property type="evidence" value="ECO:0007669"/>
    <property type="project" value="InterPro"/>
</dbReference>
<dbReference type="KEGG" id="asn:102378916"/>
<dbReference type="PANTHER" id="PTHR37996">
    <property type="entry name" value="B- AND T-LYMPHOCYTE ATTENUATOR"/>
    <property type="match status" value="1"/>
</dbReference>
<proteinExistence type="predicted"/>
<dbReference type="PANTHER" id="PTHR37996:SF1">
    <property type="entry name" value="B- AND T-LYMPHOCYTE ATTENUATOR"/>
    <property type="match status" value="1"/>
</dbReference>
<sequence length="318" mass="35189">MKASPGMQTSRILLHIFLMVLLPSNHQVHGVTCSVEVMIKRQSRYTGKSGQVATIECPVKYCHEKPSMSWCKVEGNNCLPLQTRETYTEWTEDTIFILTFSSVHRNDSGLYRCQAISGNISSISHSVNVTILEGDTSTSANPSTNTTSIQENPQGYKNDNMKWIIYGTSSLGALFLLILICLCCLKWHKVKSKTTPATSQTEINMVNSPTDVQSHINRTPAAQNEGATFDYCIMKSQLQLPDGSAVYDNDVPHWNGHGAEPRPACDKPAIPSKPHLTESLDSIVYASLNHSAVADNFLPRELDVNIELTEYAAINVKK</sequence>
<dbReference type="GO" id="GO:0038023">
    <property type="term" value="F:signaling receptor activity"/>
    <property type="evidence" value="ECO:0007669"/>
    <property type="project" value="InterPro"/>
</dbReference>
<dbReference type="InterPro" id="IPR007110">
    <property type="entry name" value="Ig-like_dom"/>
</dbReference>
<dbReference type="PROSITE" id="PS50835">
    <property type="entry name" value="IG_LIKE"/>
    <property type="match status" value="1"/>
</dbReference>
<dbReference type="RefSeq" id="XP_006038011.3">
    <property type="nucleotide sequence ID" value="XM_006037949.3"/>
</dbReference>
<keyword evidence="1" id="KW-0472">Membrane</keyword>
<feature type="signal peptide" evidence="2">
    <location>
        <begin position="1"/>
        <end position="30"/>
    </location>
</feature>
<dbReference type="Gene3D" id="2.60.40.10">
    <property type="entry name" value="Immunoglobulins"/>
    <property type="match status" value="1"/>
</dbReference>
<evidence type="ECO:0000313" key="4">
    <source>
        <dbReference type="Proteomes" id="UP000189705"/>
    </source>
</evidence>
<dbReference type="SMART" id="SM00409">
    <property type="entry name" value="IG"/>
    <property type="match status" value="1"/>
</dbReference>
<keyword evidence="1" id="KW-0812">Transmembrane</keyword>
<dbReference type="GeneID" id="102378916"/>
<dbReference type="STRING" id="38654.A0A1U7SWM9"/>
<dbReference type="eggNOG" id="ENOG502SGTG">
    <property type="taxonomic scope" value="Eukaryota"/>
</dbReference>
<evidence type="ECO:0000259" key="3">
    <source>
        <dbReference type="PROSITE" id="PS50835"/>
    </source>
</evidence>
<dbReference type="AlphaFoldDB" id="A0A1U7SWM9"/>
<accession>A0A1U7SWM9</accession>
<dbReference type="GO" id="GO:0002768">
    <property type="term" value="P:immune response-regulating cell surface receptor signaling pathway"/>
    <property type="evidence" value="ECO:0007669"/>
    <property type="project" value="InterPro"/>
</dbReference>
<dbReference type="InterPro" id="IPR036179">
    <property type="entry name" value="Ig-like_dom_sf"/>
</dbReference>
<dbReference type="InterPro" id="IPR013098">
    <property type="entry name" value="Ig_I-set"/>
</dbReference>
<feature type="domain" description="Ig-like" evidence="3">
    <location>
        <begin position="23"/>
        <end position="130"/>
    </location>
</feature>
<gene>
    <name evidence="5" type="primary">BTLA</name>
</gene>
<dbReference type="InterPro" id="IPR039257">
    <property type="entry name" value="BTLA"/>
</dbReference>
<protein>
    <submittedName>
        <fullName evidence="5">B- and T-lymphocyte attenuator</fullName>
    </submittedName>
</protein>
<evidence type="ECO:0000313" key="5">
    <source>
        <dbReference type="RefSeq" id="XP_006038011.3"/>
    </source>
</evidence>
<evidence type="ECO:0000256" key="1">
    <source>
        <dbReference type="SAM" id="Phobius"/>
    </source>
</evidence>
<dbReference type="Proteomes" id="UP000189705">
    <property type="component" value="Unplaced"/>
</dbReference>
<dbReference type="InterPro" id="IPR003599">
    <property type="entry name" value="Ig_sub"/>
</dbReference>
<dbReference type="Pfam" id="PF07679">
    <property type="entry name" value="I-set"/>
    <property type="match status" value="1"/>
</dbReference>
<name>A0A1U7SWM9_ALLSI</name>
<dbReference type="SUPFAM" id="SSF48726">
    <property type="entry name" value="Immunoglobulin"/>
    <property type="match status" value="1"/>
</dbReference>
<reference evidence="5" key="1">
    <citation type="submission" date="2025-08" db="UniProtKB">
        <authorList>
            <consortium name="RefSeq"/>
        </authorList>
    </citation>
    <scope>IDENTIFICATION</scope>
</reference>
<feature type="chain" id="PRO_5018257741" evidence="2">
    <location>
        <begin position="31"/>
        <end position="318"/>
    </location>
</feature>
<keyword evidence="1" id="KW-1133">Transmembrane helix</keyword>
<dbReference type="InParanoid" id="A0A1U7SWM9"/>
<feature type="transmembrane region" description="Helical" evidence="1">
    <location>
        <begin position="163"/>
        <end position="185"/>
    </location>
</feature>
<keyword evidence="2" id="KW-0732">Signal</keyword>
<evidence type="ECO:0000256" key="2">
    <source>
        <dbReference type="SAM" id="SignalP"/>
    </source>
</evidence>
<organism evidence="4 5">
    <name type="scientific">Alligator sinensis</name>
    <name type="common">Chinese alligator</name>
    <dbReference type="NCBI Taxonomy" id="38654"/>
    <lineage>
        <taxon>Eukaryota</taxon>
        <taxon>Metazoa</taxon>
        <taxon>Chordata</taxon>
        <taxon>Craniata</taxon>
        <taxon>Vertebrata</taxon>
        <taxon>Euteleostomi</taxon>
        <taxon>Archelosauria</taxon>
        <taxon>Archosauria</taxon>
        <taxon>Crocodylia</taxon>
        <taxon>Alligatoridae</taxon>
        <taxon>Alligatorinae</taxon>
        <taxon>Alligator</taxon>
    </lineage>
</organism>